<protein>
    <submittedName>
        <fullName evidence="1">Uncharacterized protein</fullName>
    </submittedName>
</protein>
<name>A0ACC4BRN5_POPAL</name>
<organism evidence="1 2">
    <name type="scientific">Populus alba</name>
    <name type="common">White poplar</name>
    <dbReference type="NCBI Taxonomy" id="43335"/>
    <lineage>
        <taxon>Eukaryota</taxon>
        <taxon>Viridiplantae</taxon>
        <taxon>Streptophyta</taxon>
        <taxon>Embryophyta</taxon>
        <taxon>Tracheophyta</taxon>
        <taxon>Spermatophyta</taxon>
        <taxon>Magnoliopsida</taxon>
        <taxon>eudicotyledons</taxon>
        <taxon>Gunneridae</taxon>
        <taxon>Pentapetalae</taxon>
        <taxon>rosids</taxon>
        <taxon>fabids</taxon>
        <taxon>Malpighiales</taxon>
        <taxon>Salicaceae</taxon>
        <taxon>Saliceae</taxon>
        <taxon>Populus</taxon>
    </lineage>
</organism>
<keyword evidence="2" id="KW-1185">Reference proteome</keyword>
<proteinExistence type="predicted"/>
<dbReference type="EMBL" id="RCHU02000008">
    <property type="protein sequence ID" value="KAL3581279.1"/>
    <property type="molecule type" value="Genomic_DNA"/>
</dbReference>
<accession>A0ACC4BRN5</accession>
<comment type="caution">
    <text evidence="1">The sequence shown here is derived from an EMBL/GenBank/DDBJ whole genome shotgun (WGS) entry which is preliminary data.</text>
</comment>
<sequence length="330" mass="38133">MGFAHFAVSELICIVQGKCLAALCYLKWYMLYPLLLVSGFGYWEEWYRNRLISKTVQEQRLCQNAFRSCLLHCIHPALINLHDQFKDIHEMYVEACHSLHPVTIFPEISASREELLMNTSFAEVEQWCDNKWQPPRNIIKGMEEKERSISSLELPCWRDYSGCWETNSRKWKAAGLYQHIVGITVQLTQNLGRLLGLPRRNGINLNEIRVLTPEDSESCESRELSQDRSKFVTRGCCRPISRTQKQMYQRRKYCRGSNPRNEASSYQLGHQLSLKWSTGAGPRIGCVADYPLKLREASSHVLFTSHPVADLRKPSASETSRLSPLYNRSL</sequence>
<reference evidence="1 2" key="1">
    <citation type="journal article" date="2024" name="Plant Biotechnol. J.">
        <title>Genome and CRISPR/Cas9 system of a widespread forest tree (Populus alba) in the world.</title>
        <authorList>
            <person name="Liu Y.J."/>
            <person name="Jiang P.F."/>
            <person name="Han X.M."/>
            <person name="Li X.Y."/>
            <person name="Wang H.M."/>
            <person name="Wang Y.J."/>
            <person name="Wang X.X."/>
            <person name="Zeng Q.Y."/>
        </authorList>
    </citation>
    <scope>NUCLEOTIDE SEQUENCE [LARGE SCALE GENOMIC DNA]</scope>
    <source>
        <strain evidence="2">cv. PAL-ZL1</strain>
    </source>
</reference>
<gene>
    <name evidence="1" type="ORF">D5086_015611</name>
</gene>
<dbReference type="Proteomes" id="UP000309997">
    <property type="component" value="Unassembled WGS sequence"/>
</dbReference>
<evidence type="ECO:0000313" key="1">
    <source>
        <dbReference type="EMBL" id="KAL3581279.1"/>
    </source>
</evidence>
<evidence type="ECO:0000313" key="2">
    <source>
        <dbReference type="Proteomes" id="UP000309997"/>
    </source>
</evidence>